<dbReference type="EMBL" id="JAUSZS010000004">
    <property type="protein sequence ID" value="MDQ0934939.1"/>
    <property type="molecule type" value="Genomic_DNA"/>
</dbReference>
<evidence type="ECO:0000313" key="2">
    <source>
        <dbReference type="Proteomes" id="UP001223072"/>
    </source>
</evidence>
<comment type="caution">
    <text evidence="1">The sequence shown here is derived from an EMBL/GenBank/DDBJ whole genome shotgun (WGS) entry which is preliminary data.</text>
</comment>
<dbReference type="Proteomes" id="UP001223072">
    <property type="component" value="Unassembled WGS sequence"/>
</dbReference>
<proteinExistence type="predicted"/>
<sequence length="73" mass="8084">MARETPLGGPVHLFDPLTLDESKPVRGCDICGALAGQRREALDPKSPAYDLSHATDLAVEIKRHPHDWKKAQR</sequence>
<gene>
    <name evidence="1" type="ORF">QFZ49_004879</name>
</gene>
<name>A0ABU0RSH0_9ACTN</name>
<protein>
    <submittedName>
        <fullName evidence="1">Uncharacterized protein</fullName>
    </submittedName>
</protein>
<reference evidence="1 2" key="1">
    <citation type="submission" date="2023-07" db="EMBL/GenBank/DDBJ databases">
        <title>Comparative genomics of wheat-associated soil bacteria to identify genetic determinants of phenazine resistance.</title>
        <authorList>
            <person name="Mouncey N."/>
        </authorList>
    </citation>
    <scope>NUCLEOTIDE SEQUENCE [LARGE SCALE GENOMIC DNA]</scope>
    <source>
        <strain evidence="1 2">W2I16</strain>
    </source>
</reference>
<organism evidence="1 2">
    <name type="scientific">Streptomyces turgidiscabies</name>
    <dbReference type="NCBI Taxonomy" id="85558"/>
    <lineage>
        <taxon>Bacteria</taxon>
        <taxon>Bacillati</taxon>
        <taxon>Actinomycetota</taxon>
        <taxon>Actinomycetes</taxon>
        <taxon>Kitasatosporales</taxon>
        <taxon>Streptomycetaceae</taxon>
        <taxon>Streptomyces</taxon>
    </lineage>
</organism>
<evidence type="ECO:0000313" key="1">
    <source>
        <dbReference type="EMBL" id="MDQ0934939.1"/>
    </source>
</evidence>
<keyword evidence="2" id="KW-1185">Reference proteome</keyword>
<accession>A0ABU0RSH0</accession>